<accession>A0A0F6ID79</accession>
<name>A0A0F6ID79_LEPIR</name>
<evidence type="ECO:0000313" key="2">
    <source>
        <dbReference type="Proteomes" id="UP000012164"/>
    </source>
</evidence>
<dbReference type="Proteomes" id="UP000012164">
    <property type="component" value="Unassembled WGS sequence"/>
</dbReference>
<comment type="caution">
    <text evidence="1">The sequence shown here is derived from an EMBL/GenBank/DDBJ whole genome shotgun (WGS) entry which is preliminary data.</text>
</comment>
<gene>
    <name evidence="1" type="ORF">LEP1GSC079_3437</name>
</gene>
<dbReference type="EMBL" id="AKWR02000142">
    <property type="protein sequence ID" value="EMJ36004.1"/>
    <property type="molecule type" value="Genomic_DNA"/>
</dbReference>
<organism evidence="1 2">
    <name type="scientific">Leptospira interrogans str. FPW1039</name>
    <dbReference type="NCBI Taxonomy" id="1193040"/>
    <lineage>
        <taxon>Bacteria</taxon>
        <taxon>Pseudomonadati</taxon>
        <taxon>Spirochaetota</taxon>
        <taxon>Spirochaetia</taxon>
        <taxon>Leptospirales</taxon>
        <taxon>Leptospiraceae</taxon>
        <taxon>Leptospira</taxon>
    </lineage>
</organism>
<sequence>MRKSFLKIGTPTILEFVRKIVICGSSHILGIEITTFFRKMNHGFPYVELTLLRWLTTALSASVNQLYERNIIQYFVFLHWII</sequence>
<dbReference type="AlphaFoldDB" id="A0A0F6ID79"/>
<reference evidence="1 2" key="1">
    <citation type="submission" date="2013-01" db="EMBL/GenBank/DDBJ databases">
        <authorList>
            <person name="Harkins D.M."/>
            <person name="Durkin A.S."/>
            <person name="Brinkac L.M."/>
            <person name="Haft D.H."/>
            <person name="Selengut J.D."/>
            <person name="Sanka R."/>
            <person name="DePew J."/>
            <person name="Purushe J."/>
            <person name="Peacock S.J."/>
            <person name="Thaipadungpanit J."/>
            <person name="Wuthiekanun V.W."/>
            <person name="Day N.P."/>
            <person name="Vinetz J.M."/>
            <person name="Sutton G.G."/>
            <person name="Nierman W.C."/>
            <person name="Fouts D.E."/>
        </authorList>
    </citation>
    <scope>NUCLEOTIDE SEQUENCE [LARGE SCALE GENOMIC DNA]</scope>
    <source>
        <strain evidence="1 2">FPW1039</strain>
    </source>
</reference>
<protein>
    <submittedName>
        <fullName evidence="1">Uncharacterized protein</fullName>
    </submittedName>
</protein>
<proteinExistence type="predicted"/>
<evidence type="ECO:0000313" key="1">
    <source>
        <dbReference type="EMBL" id="EMJ36004.1"/>
    </source>
</evidence>